<dbReference type="AlphaFoldDB" id="A0A2H6LHQ5"/>
<evidence type="ECO:0000256" key="2">
    <source>
        <dbReference type="ARBA" id="ARBA00022448"/>
    </source>
</evidence>
<evidence type="ECO:0000313" key="9">
    <source>
        <dbReference type="EMBL" id="GBE92747.1"/>
    </source>
</evidence>
<gene>
    <name evidence="9" type="ORF">NCWK1_2506</name>
</gene>
<keyword evidence="6 8" id="KW-1133">Transmembrane helix</keyword>
<dbReference type="GO" id="GO:0042910">
    <property type="term" value="F:xenobiotic transmembrane transporter activity"/>
    <property type="evidence" value="ECO:0007669"/>
    <property type="project" value="TreeGrafter"/>
</dbReference>
<keyword evidence="4" id="KW-0997">Cell inner membrane</keyword>
<evidence type="ECO:0000256" key="7">
    <source>
        <dbReference type="ARBA" id="ARBA00023136"/>
    </source>
</evidence>
<evidence type="ECO:0000256" key="4">
    <source>
        <dbReference type="ARBA" id="ARBA00022519"/>
    </source>
</evidence>
<dbReference type="FunFam" id="3.30.70.1430:FF:000001">
    <property type="entry name" value="Efflux pump membrane transporter"/>
    <property type="match status" value="1"/>
</dbReference>
<dbReference type="FunFam" id="1.20.1640.10:FF:000001">
    <property type="entry name" value="Efflux pump membrane transporter"/>
    <property type="match status" value="1"/>
</dbReference>
<dbReference type="Proteomes" id="UP000236527">
    <property type="component" value="Unassembled WGS sequence"/>
</dbReference>
<evidence type="ECO:0000256" key="6">
    <source>
        <dbReference type="ARBA" id="ARBA00022989"/>
    </source>
</evidence>
<keyword evidence="10" id="KW-1185">Reference proteome</keyword>
<comment type="subcellular location">
    <subcellularLocation>
        <location evidence="1">Cell membrane</location>
        <topology evidence="1">Multi-pass membrane protein</topology>
    </subcellularLocation>
</comment>
<dbReference type="Pfam" id="PF00873">
    <property type="entry name" value="ACR_tran"/>
    <property type="match status" value="1"/>
</dbReference>
<dbReference type="InterPro" id="IPR001036">
    <property type="entry name" value="Acrflvin-R"/>
</dbReference>
<evidence type="ECO:0000256" key="8">
    <source>
        <dbReference type="SAM" id="Phobius"/>
    </source>
</evidence>
<keyword evidence="3" id="KW-1003">Cell membrane</keyword>
<dbReference type="Gene3D" id="3.30.70.1430">
    <property type="entry name" value="Multidrug efflux transporter AcrB pore domain"/>
    <property type="match status" value="1"/>
</dbReference>
<dbReference type="InterPro" id="IPR027463">
    <property type="entry name" value="AcrB_DN_DC_subdom"/>
</dbReference>
<feature type="transmembrane region" description="Helical" evidence="8">
    <location>
        <begin position="436"/>
        <end position="460"/>
    </location>
</feature>
<reference evidence="10" key="1">
    <citation type="journal article" date="2018" name="Genome Announc.">
        <title>Draft Genome Sequence of the Nitrogen-Fixing and Hormogonia-Inducing Cyanobacterium Nostoc cycadae Strain WK-1, Isolated from the Coralloid Roots of Cycas revoluta.</title>
        <authorList>
            <person name="Kanesaki Y."/>
            <person name="Hirose M."/>
            <person name="Hirose Y."/>
            <person name="Fujisawa T."/>
            <person name="Nakamura Y."/>
            <person name="Watanabe S."/>
            <person name="Matsunaga S."/>
            <person name="Uchida H."/>
            <person name="Murakami A."/>
        </authorList>
    </citation>
    <scope>NUCLEOTIDE SEQUENCE [LARGE SCALE GENOMIC DNA]</scope>
    <source>
        <strain evidence="10">WK-1</strain>
    </source>
</reference>
<keyword evidence="7 8" id="KW-0472">Membrane</keyword>
<proteinExistence type="predicted"/>
<dbReference type="Gene3D" id="3.30.2090.10">
    <property type="entry name" value="Multidrug efflux transporter AcrB TolC docking domain, DN and DC subdomains"/>
    <property type="match status" value="1"/>
</dbReference>
<feature type="transmembrane region" description="Helical" evidence="8">
    <location>
        <begin position="472"/>
        <end position="499"/>
    </location>
</feature>
<dbReference type="PANTHER" id="PTHR32063:SF11">
    <property type="entry name" value="CATION OR DRUG EFFLUX SYSTEM PROTEIN"/>
    <property type="match status" value="1"/>
</dbReference>
<sequence>MFVDFFIKRPVFSTVCAIIILLVGLISIPTLPIAQFPDISPNQINVTANYSGASAEVVESGITNILERQINGVEGLRYMTSSSSNDGTSSITVTFDASRNKDLAAVDVQNRVSIAEAQLPDVVQRTGVRVSKQSNNILLGIGLYTDNKEYDNTFLSNYADLYVADALKRVKGVGDVRIFGERRYAMRLWLDPSRLATRGLTTEDVTTALAQQNLQIGAGRIGQEPAPKGQQYQIDVRAASRLTEPKEFEEIVIKSEDDGTLVKLKDIGRAELGAENYNTFLRYRAKDAVGLGIYQVPGSNALDVAKGVKAAIAQLAPSFPPGMKYQVAFDTTMFVEESLAEVIKTLFEAVVLVVIVIFLFLQDWRTTLIPALTIPLALVGTFAFVKVFNFSINSLTLFGLTLASGMVVDDAIVVVEQISRFIQDKGINPRRAASESMAELFGAVIATSLVLMAVFVPVAFFPGTTGALYRQFALTIAFSIAISTFFALTLTPSLCALLLRQGQRPTGWLGWIFNQINRFLDWVTQGYRRSLNFLIQADIWCS</sequence>
<feature type="transmembrane region" description="Helical" evidence="8">
    <location>
        <begin position="12"/>
        <end position="34"/>
    </location>
</feature>
<feature type="transmembrane region" description="Helical" evidence="8">
    <location>
        <begin position="394"/>
        <end position="415"/>
    </location>
</feature>
<comment type="caution">
    <text evidence="9">The sequence shown here is derived from an EMBL/GenBank/DDBJ whole genome shotgun (WGS) entry which is preliminary data.</text>
</comment>
<dbReference type="Gene3D" id="3.30.70.1320">
    <property type="entry name" value="Multidrug efflux transporter AcrB pore domain like"/>
    <property type="match status" value="1"/>
</dbReference>
<evidence type="ECO:0000256" key="3">
    <source>
        <dbReference type="ARBA" id="ARBA00022475"/>
    </source>
</evidence>
<dbReference type="Gene3D" id="1.20.1640.10">
    <property type="entry name" value="Multidrug efflux transporter AcrB transmembrane domain"/>
    <property type="match status" value="2"/>
</dbReference>
<feature type="transmembrane region" description="Helical" evidence="8">
    <location>
        <begin position="368"/>
        <end position="388"/>
    </location>
</feature>
<evidence type="ECO:0000256" key="5">
    <source>
        <dbReference type="ARBA" id="ARBA00022692"/>
    </source>
</evidence>
<dbReference type="SUPFAM" id="SSF82714">
    <property type="entry name" value="Multidrug efflux transporter AcrB TolC docking domain, DN and DC subdomains"/>
    <property type="match status" value="1"/>
</dbReference>
<keyword evidence="5 8" id="KW-0812">Transmembrane</keyword>
<protein>
    <submittedName>
        <fullName evidence="9">Hydrophobe/amphiphile efflux-1 family transporter</fullName>
    </submittedName>
</protein>
<dbReference type="PANTHER" id="PTHR32063">
    <property type="match status" value="1"/>
</dbReference>
<dbReference type="SUPFAM" id="SSF82866">
    <property type="entry name" value="Multidrug efflux transporter AcrB transmembrane domain"/>
    <property type="match status" value="1"/>
</dbReference>
<dbReference type="SUPFAM" id="SSF82693">
    <property type="entry name" value="Multidrug efflux transporter AcrB pore domain, PN1, PN2, PC1 and PC2 subdomains"/>
    <property type="match status" value="2"/>
</dbReference>
<evidence type="ECO:0000313" key="10">
    <source>
        <dbReference type="Proteomes" id="UP000236527"/>
    </source>
</evidence>
<organism evidence="9 10">
    <name type="scientific">Nostoc cycadae WK-1</name>
    <dbReference type="NCBI Taxonomy" id="1861711"/>
    <lineage>
        <taxon>Bacteria</taxon>
        <taxon>Bacillati</taxon>
        <taxon>Cyanobacteriota</taxon>
        <taxon>Cyanophyceae</taxon>
        <taxon>Nostocales</taxon>
        <taxon>Nostocaceae</taxon>
        <taxon>Nostoc</taxon>
    </lineage>
</organism>
<dbReference type="EMBL" id="BDGE01000042">
    <property type="protein sequence ID" value="GBE92747.1"/>
    <property type="molecule type" value="Genomic_DNA"/>
</dbReference>
<dbReference type="GO" id="GO:0005886">
    <property type="term" value="C:plasma membrane"/>
    <property type="evidence" value="ECO:0007669"/>
    <property type="project" value="UniProtKB-SubCell"/>
</dbReference>
<accession>A0A2H6LHQ5</accession>
<feature type="transmembrane region" description="Helical" evidence="8">
    <location>
        <begin position="342"/>
        <end position="361"/>
    </location>
</feature>
<name>A0A2H6LHQ5_9NOSO</name>
<evidence type="ECO:0000256" key="1">
    <source>
        <dbReference type="ARBA" id="ARBA00004651"/>
    </source>
</evidence>
<keyword evidence="2" id="KW-0813">Transport</keyword>
<dbReference type="PRINTS" id="PR00702">
    <property type="entry name" value="ACRIFLAVINRP"/>
</dbReference>